<feature type="compositionally biased region" description="Basic and acidic residues" evidence="4">
    <location>
        <begin position="759"/>
        <end position="782"/>
    </location>
</feature>
<feature type="compositionally biased region" description="Basic and acidic residues" evidence="4">
    <location>
        <begin position="225"/>
        <end position="238"/>
    </location>
</feature>
<feature type="region of interest" description="Disordered" evidence="4">
    <location>
        <begin position="715"/>
        <end position="896"/>
    </location>
</feature>
<dbReference type="InterPro" id="IPR041442">
    <property type="entry name" value="PIH1D1/2/3_CS-like"/>
</dbReference>
<feature type="domain" description="PIH1D1/2/3 CS-like" evidence="6">
    <location>
        <begin position="293"/>
        <end position="392"/>
    </location>
</feature>
<organism evidence="7 8">
    <name type="scientific">Octopus vulgaris</name>
    <name type="common">Common octopus</name>
    <dbReference type="NCBI Taxonomy" id="6645"/>
    <lineage>
        <taxon>Eukaryota</taxon>
        <taxon>Metazoa</taxon>
        <taxon>Spiralia</taxon>
        <taxon>Lophotrochozoa</taxon>
        <taxon>Mollusca</taxon>
        <taxon>Cephalopoda</taxon>
        <taxon>Coleoidea</taxon>
        <taxon>Octopodiformes</taxon>
        <taxon>Octopoda</taxon>
        <taxon>Incirrata</taxon>
        <taxon>Octopodidae</taxon>
        <taxon>Octopus</taxon>
    </lineage>
</organism>
<dbReference type="Proteomes" id="UP001162480">
    <property type="component" value="Chromosome 6"/>
</dbReference>
<keyword evidence="1 3" id="KW-0963">Cytoplasm</keyword>
<dbReference type="PANTHER" id="PTHR22997:SF3">
    <property type="entry name" value="PROTEIN KINTOUN"/>
    <property type="match status" value="1"/>
</dbReference>
<dbReference type="Pfam" id="PF18201">
    <property type="entry name" value="PIH1_CS"/>
    <property type="match status" value="1"/>
</dbReference>
<dbReference type="InterPro" id="IPR034727">
    <property type="entry name" value="Kintoun"/>
</dbReference>
<name>A0AA36AXF7_OCTVU</name>
<feature type="region of interest" description="Disordered" evidence="4">
    <location>
        <begin position="671"/>
        <end position="696"/>
    </location>
</feature>
<evidence type="ECO:0000256" key="1">
    <source>
        <dbReference type="ARBA" id="ARBA00022490"/>
    </source>
</evidence>
<sequence>MSGEDRKKLDMTPEEMKRFGEAMKKEEFRKLLAEYAEEISNPENRKKYEEEITQLENERGMDIKFITPEPGHVIKSLINNKKKAFINICKNENIGKPTFTKENGPDRFGINWAIPHSLARPREDFDLKGEKCFVYDVVFHPDTYRMAQSNSKFKKLVHDTAIEAIEEHFNVTLDKKISTPKVKNNFKGVRTPTVVRTRREDGSTKTADDSDSILNSMPYPYDPNKTTKELTEEWVEKKGKTRSSKRLAEAKKKDASETKSSKSETESKETLQEDQTEGTTVSTESSALPSSPAVPKYCILHRSALDIQDFSNVSDAKSSTRPKELVVSIDLPLLKSANTIDLDIVDNHIMLKCTTPASYELDLRLPYPVDETNGTAKFDKSKSVLNVVLPVIAAQPENLPFSSVPSYATSSDNEADVDRGNSVDEGSEQCDSEISVQENDDANVQPNDVAMTPETGIDEDNSNSLFFLPLCQLPNFRYFQDQESVTFVIDVANVLPNSIVQKHPEPHLYDIMFSSQGSGCFPLYYRLYIEFHQGCSVCPTNETDVSPSNLVVLLPKDKQHCSLWEGFFASCDGNTFEYHSFESSSRLQSSLEELECGGDNSACNMPQLQEMDYQLNVSELNEKHIKLDIQVGRTVSESDTTDTEPSTYPSIEVVHHKRLPHLQGILKQYSKTMSESSDENVTLSASPDTSSVDSPFTTVKKSVSFNERIDQAMFKTNSTVSSMRSMLKSKRKRNRQREERRKNGRRRRRQSSAESSEGEETKKKGTGEHGSKSQSKTHEGKNNKKKSTSFARSGNKQEGGASSSTVDETDETSNTEASDHDTDSGYDQNGQPMPDPSQTEPSSQSENNNYNFRSRKNPASKSKRNGSKRSKNCASLEVMETSSSCNNSKLTETEKSRLDNLMTAAVSNTLLPELDDPEVSESPDVDSNEVATAQVDQTLTQMAALSITNDPNNNNTSEHHTSNGQSLDTALSSSSFTEETEVDVTAPTTVRSEGEGDKFDFDKTISKGNSDGDKCKDLKINGKVVEVDENVADKNSSKENGHCIDTSNLKDNSDSKSKESCTVNSSDIYKVDSMLSWESTPMSSLQKNEHQTYCPFQFSNNILFELD</sequence>
<feature type="region of interest" description="Disordered" evidence="4">
    <location>
        <begin position="947"/>
        <end position="1006"/>
    </location>
</feature>
<feature type="compositionally biased region" description="Polar residues" evidence="4">
    <location>
        <begin position="964"/>
        <end position="977"/>
    </location>
</feature>
<feature type="compositionally biased region" description="Polar residues" evidence="4">
    <location>
        <begin position="403"/>
        <end position="412"/>
    </location>
</feature>
<feature type="domain" description="PIH1 N-terminal" evidence="5">
    <location>
        <begin position="39"/>
        <end position="199"/>
    </location>
</feature>
<keyword evidence="8" id="KW-1185">Reference proteome</keyword>
<feature type="region of interest" description="Disordered" evidence="4">
    <location>
        <begin position="188"/>
        <end position="292"/>
    </location>
</feature>
<feature type="compositionally biased region" description="Polar residues" evidence="4">
    <location>
        <begin position="880"/>
        <end position="890"/>
    </location>
</feature>
<evidence type="ECO:0000259" key="5">
    <source>
        <dbReference type="Pfam" id="PF08190"/>
    </source>
</evidence>
<feature type="compositionally biased region" description="Polar residues" evidence="4">
    <location>
        <begin position="825"/>
        <end position="852"/>
    </location>
</feature>
<feature type="compositionally biased region" description="Basic and acidic residues" evidence="4">
    <location>
        <begin position="197"/>
        <end position="208"/>
    </location>
</feature>
<feature type="compositionally biased region" description="Basic and acidic residues" evidence="4">
    <location>
        <begin position="992"/>
        <end position="1006"/>
    </location>
</feature>
<evidence type="ECO:0000256" key="4">
    <source>
        <dbReference type="SAM" id="MobiDB-lite"/>
    </source>
</evidence>
<dbReference type="CDD" id="cd00298">
    <property type="entry name" value="ACD_sHsps_p23-like"/>
    <property type="match status" value="1"/>
</dbReference>
<dbReference type="GO" id="GO:0060285">
    <property type="term" value="P:cilium-dependent cell motility"/>
    <property type="evidence" value="ECO:0007669"/>
    <property type="project" value="UniProtKB-UniRule"/>
</dbReference>
<dbReference type="HAMAP" id="MF_03069">
    <property type="entry name" value="Kintoun"/>
    <property type="match status" value="1"/>
</dbReference>
<feature type="compositionally biased region" description="Basic residues" evidence="4">
    <location>
        <begin position="853"/>
        <end position="871"/>
    </location>
</feature>
<dbReference type="EMBL" id="OX597819">
    <property type="protein sequence ID" value="CAI9723819.1"/>
    <property type="molecule type" value="Genomic_DNA"/>
</dbReference>
<dbReference type="AlphaFoldDB" id="A0AA36AXF7"/>
<reference evidence="7" key="1">
    <citation type="submission" date="2023-08" db="EMBL/GenBank/DDBJ databases">
        <authorList>
            <person name="Alioto T."/>
            <person name="Alioto T."/>
            <person name="Gomez Garrido J."/>
        </authorList>
    </citation>
    <scope>NUCLEOTIDE SEQUENCE</scope>
</reference>
<comment type="subcellular location">
    <subcellularLocation>
        <location evidence="3">Cytoplasm</location>
    </subcellularLocation>
    <subcellularLocation>
        <location evidence="2">Dynein axonemal particle</location>
    </subcellularLocation>
</comment>
<feature type="region of interest" description="Disordered" evidence="4">
    <location>
        <begin position="403"/>
        <end position="446"/>
    </location>
</feature>
<dbReference type="Pfam" id="PF08190">
    <property type="entry name" value="PIH1"/>
    <property type="match status" value="1"/>
</dbReference>
<gene>
    <name evidence="7" type="ORF">OCTVUL_1B009726</name>
</gene>
<feature type="compositionally biased region" description="Basic and acidic residues" evidence="4">
    <location>
        <begin position="1033"/>
        <end position="1042"/>
    </location>
</feature>
<feature type="compositionally biased region" description="Basic and acidic residues" evidence="4">
    <location>
        <begin position="246"/>
        <end position="271"/>
    </location>
</feature>
<evidence type="ECO:0000259" key="6">
    <source>
        <dbReference type="Pfam" id="PF18201"/>
    </source>
</evidence>
<comment type="similarity">
    <text evidence="3">Belongs to the PIH1 family. Kintoun subfamily.</text>
</comment>
<dbReference type="PANTHER" id="PTHR22997">
    <property type="entry name" value="PIH1 DOMAIN-CONTAINING PROTEIN 1"/>
    <property type="match status" value="1"/>
</dbReference>
<comment type="function">
    <text evidence="3">Required for cytoplasmic pre-assembly of axonemal dyneins, thereby playing a central role in motility in cilia and flagella. Involved in pre-assembly of dynein arm complexes in the cytoplasm before intraflagellar transport loads them for the ciliary compartment.</text>
</comment>
<proteinExistence type="inferred from homology"/>
<dbReference type="GO" id="GO:0120293">
    <property type="term" value="C:dynein axonemal particle"/>
    <property type="evidence" value="ECO:0007669"/>
    <property type="project" value="UniProtKB-SubCell"/>
</dbReference>
<evidence type="ECO:0000313" key="8">
    <source>
        <dbReference type="Proteomes" id="UP001162480"/>
    </source>
</evidence>
<accession>A0AA36AXF7</accession>
<feature type="compositionally biased region" description="Polar residues" evidence="4">
    <location>
        <begin position="432"/>
        <end position="446"/>
    </location>
</feature>
<feature type="region of interest" description="Disordered" evidence="4">
    <location>
        <begin position="1033"/>
        <end position="1058"/>
    </location>
</feature>
<dbReference type="GO" id="GO:0070286">
    <property type="term" value="P:axonemal dynein complex assembly"/>
    <property type="evidence" value="ECO:0007669"/>
    <property type="project" value="UniProtKB-UniRule"/>
</dbReference>
<feature type="region of interest" description="Disordered" evidence="4">
    <location>
        <begin position="1"/>
        <end position="20"/>
    </location>
</feature>
<dbReference type="InterPro" id="IPR050734">
    <property type="entry name" value="PIH1/Kintoun_subfamily"/>
</dbReference>
<feature type="compositionally biased region" description="Polar residues" evidence="4">
    <location>
        <begin position="277"/>
        <end position="289"/>
    </location>
</feature>
<dbReference type="InterPro" id="IPR012981">
    <property type="entry name" value="PIH1_N"/>
</dbReference>
<evidence type="ECO:0000256" key="2">
    <source>
        <dbReference type="ARBA" id="ARBA00024190"/>
    </source>
</evidence>
<protein>
    <recommendedName>
        <fullName evidence="3">Protein kintoun</fullName>
    </recommendedName>
    <alternativeName>
        <fullName evidence="3">Dynein assembly factor 2, axonemal homolog</fullName>
    </alternativeName>
</protein>
<evidence type="ECO:0000256" key="3">
    <source>
        <dbReference type="HAMAP-Rule" id="MF_03069"/>
    </source>
</evidence>
<evidence type="ECO:0000313" key="7">
    <source>
        <dbReference type="EMBL" id="CAI9723819.1"/>
    </source>
</evidence>